<evidence type="ECO:0000313" key="2">
    <source>
        <dbReference type="EMBL" id="TSE28900.1"/>
    </source>
</evidence>
<protein>
    <submittedName>
        <fullName evidence="2">CheW-like domain protein</fullName>
    </submittedName>
</protein>
<feature type="domain" description="CheW-like" evidence="1">
    <location>
        <begin position="47"/>
        <end position="163"/>
    </location>
</feature>
<reference evidence="2 3" key="1">
    <citation type="submission" date="2019-07" db="EMBL/GenBank/DDBJ databases">
        <title>Tepidimonas thermarum AA-1 draft genome.</title>
        <authorList>
            <person name="Da Costa M.S."/>
            <person name="Froufe H.J.C."/>
            <person name="Egas C."/>
            <person name="Albuquerque L."/>
        </authorList>
    </citation>
    <scope>NUCLEOTIDE SEQUENCE [LARGE SCALE GENOMIC DNA]</scope>
    <source>
        <strain evidence="2 3">AA-1</strain>
    </source>
</reference>
<gene>
    <name evidence="2" type="ORF">Tther_01777</name>
</gene>
<dbReference type="Proteomes" id="UP000318542">
    <property type="component" value="Unassembled WGS sequence"/>
</dbReference>
<dbReference type="EMBL" id="VJOL01000034">
    <property type="protein sequence ID" value="TSE28900.1"/>
    <property type="molecule type" value="Genomic_DNA"/>
</dbReference>
<evidence type="ECO:0000313" key="3">
    <source>
        <dbReference type="Proteomes" id="UP000318542"/>
    </source>
</evidence>
<dbReference type="Pfam" id="PF01584">
    <property type="entry name" value="CheW"/>
    <property type="match status" value="1"/>
</dbReference>
<dbReference type="GO" id="GO:0006935">
    <property type="term" value="P:chemotaxis"/>
    <property type="evidence" value="ECO:0007669"/>
    <property type="project" value="InterPro"/>
</dbReference>
<dbReference type="Gene3D" id="2.40.50.180">
    <property type="entry name" value="CheA-289, Domain 4"/>
    <property type="match status" value="1"/>
</dbReference>
<dbReference type="AlphaFoldDB" id="A0A554WZ96"/>
<proteinExistence type="predicted"/>
<accession>A0A554WZ96</accession>
<sequence length="189" mass="20127">MAPRAEGAPRRARTLAAFQADLARRLAQAESAPQRPGWLALSWRGVQALLPLTDAAEVLRPLPQAALPHARPWAHGVAAWRGGVVVPIDWVEALGVPAADGARAAPTPAYWVVLAPAAGVPVALEVDRLPGLRAAPLTPAAAPPPWGQAWRDAAGDLWPVLDAHVLRARIDAVGMYQSAWVPQRRMDHV</sequence>
<organism evidence="2 3">
    <name type="scientific">Tepidimonas thermarum</name>
    <dbReference type="NCBI Taxonomy" id="335431"/>
    <lineage>
        <taxon>Bacteria</taxon>
        <taxon>Pseudomonadati</taxon>
        <taxon>Pseudomonadota</taxon>
        <taxon>Betaproteobacteria</taxon>
        <taxon>Burkholderiales</taxon>
        <taxon>Tepidimonas</taxon>
    </lineage>
</organism>
<dbReference type="GO" id="GO:0007165">
    <property type="term" value="P:signal transduction"/>
    <property type="evidence" value="ECO:0007669"/>
    <property type="project" value="InterPro"/>
</dbReference>
<comment type="caution">
    <text evidence="2">The sequence shown here is derived from an EMBL/GenBank/DDBJ whole genome shotgun (WGS) entry which is preliminary data.</text>
</comment>
<dbReference type="InterPro" id="IPR036061">
    <property type="entry name" value="CheW-like_dom_sf"/>
</dbReference>
<name>A0A554WZ96_9BURK</name>
<evidence type="ECO:0000259" key="1">
    <source>
        <dbReference type="Pfam" id="PF01584"/>
    </source>
</evidence>
<dbReference type="OrthoDB" id="5298045at2"/>
<dbReference type="SUPFAM" id="SSF50341">
    <property type="entry name" value="CheW-like"/>
    <property type="match status" value="1"/>
</dbReference>
<keyword evidence="3" id="KW-1185">Reference proteome</keyword>
<dbReference type="InterPro" id="IPR002545">
    <property type="entry name" value="CheW-lke_dom"/>
</dbReference>
<dbReference type="RefSeq" id="WP_143903040.1">
    <property type="nucleotide sequence ID" value="NZ_VJOL01000034.1"/>
</dbReference>